<dbReference type="EMBL" id="DS017006">
    <property type="protein sequence ID" value="KMU88602.1"/>
    <property type="molecule type" value="Genomic_DNA"/>
</dbReference>
<accession>A0A0J8RV06</accession>
<gene>
    <name evidence="2" type="ORF">CIHG_06540</name>
</gene>
<feature type="region of interest" description="Disordered" evidence="1">
    <location>
        <begin position="1"/>
        <end position="28"/>
    </location>
</feature>
<evidence type="ECO:0000313" key="3">
    <source>
        <dbReference type="Proteomes" id="UP000054563"/>
    </source>
</evidence>
<organism evidence="2 3">
    <name type="scientific">Coccidioides immitis H538.4</name>
    <dbReference type="NCBI Taxonomy" id="396776"/>
    <lineage>
        <taxon>Eukaryota</taxon>
        <taxon>Fungi</taxon>
        <taxon>Dikarya</taxon>
        <taxon>Ascomycota</taxon>
        <taxon>Pezizomycotina</taxon>
        <taxon>Eurotiomycetes</taxon>
        <taxon>Eurotiomycetidae</taxon>
        <taxon>Onygenales</taxon>
        <taxon>Onygenaceae</taxon>
        <taxon>Coccidioides</taxon>
    </lineage>
</organism>
<dbReference type="AlphaFoldDB" id="A0A0J8RV06"/>
<evidence type="ECO:0000256" key="1">
    <source>
        <dbReference type="SAM" id="MobiDB-lite"/>
    </source>
</evidence>
<reference evidence="3" key="1">
    <citation type="journal article" date="2010" name="Genome Res.">
        <title>Population genomic sequencing of Coccidioides fungi reveals recent hybridization and transposon control.</title>
        <authorList>
            <person name="Neafsey D.E."/>
            <person name="Barker B.M."/>
            <person name="Sharpton T.J."/>
            <person name="Stajich J.E."/>
            <person name="Park D.J."/>
            <person name="Whiston E."/>
            <person name="Hung C.-Y."/>
            <person name="McMahan C."/>
            <person name="White J."/>
            <person name="Sykes S."/>
            <person name="Heiman D."/>
            <person name="Young S."/>
            <person name="Zeng Q."/>
            <person name="Abouelleil A."/>
            <person name="Aftuck L."/>
            <person name="Bessette D."/>
            <person name="Brown A."/>
            <person name="FitzGerald M."/>
            <person name="Lui A."/>
            <person name="Macdonald J.P."/>
            <person name="Priest M."/>
            <person name="Orbach M.J."/>
            <person name="Galgiani J.N."/>
            <person name="Kirkland T.N."/>
            <person name="Cole G.T."/>
            <person name="Birren B.W."/>
            <person name="Henn M.R."/>
            <person name="Taylor J.W."/>
            <person name="Rounsley S.D."/>
        </authorList>
    </citation>
    <scope>NUCLEOTIDE SEQUENCE [LARGE SCALE GENOMIC DNA]</scope>
    <source>
        <strain evidence="3">H538.4</strain>
    </source>
</reference>
<evidence type="ECO:0000313" key="2">
    <source>
        <dbReference type="EMBL" id="KMU88602.1"/>
    </source>
</evidence>
<sequence>MHARTANETNKTPGRELAGAIGLPTSTQQPRKRPFFILRREYPLMNSMFSPILKSPTEYGLAAKTGQFWGCFRPSTRQSFSPRTLPGTIHAPHLAIHEPIDLFDAPPVTLLHPWALSQHCTFRKLEMVLHPFLPAWPRSPRSAVACTLVRSPSGYIMIHPGSMAISGAEDDPLASISGADVSVDDECFSDDGGNETDCTSVCDEGKDGLPDVLEGDCSWLLRDLADALKDDGDWLCNKEEHLPEHYLEEEDNLNPSCLQ</sequence>
<feature type="compositionally biased region" description="Polar residues" evidence="1">
    <location>
        <begin position="1"/>
        <end position="12"/>
    </location>
</feature>
<protein>
    <submittedName>
        <fullName evidence="2">Uncharacterized protein</fullName>
    </submittedName>
</protein>
<dbReference type="VEuPathDB" id="FungiDB:CIHG_06540"/>
<dbReference type="eggNOG" id="ENOG502RA6G">
    <property type="taxonomic scope" value="Eukaryota"/>
</dbReference>
<proteinExistence type="predicted"/>
<name>A0A0J8RV06_COCIT</name>
<dbReference type="OrthoDB" id="4210464at2759"/>
<dbReference type="Proteomes" id="UP000054563">
    <property type="component" value="Unassembled WGS sequence"/>
</dbReference>